<comment type="subcellular location">
    <subcellularLocation>
        <location evidence="1">Cell membrane</location>
        <topology evidence="1">Single-pass membrane protein</topology>
    </subcellularLocation>
</comment>
<evidence type="ECO:0000256" key="9">
    <source>
        <dbReference type="ARBA" id="ARBA00023136"/>
    </source>
</evidence>
<evidence type="ECO:0000256" key="8">
    <source>
        <dbReference type="ARBA" id="ARBA00022989"/>
    </source>
</evidence>
<evidence type="ECO:0000256" key="10">
    <source>
        <dbReference type="SAM" id="Phobius"/>
    </source>
</evidence>
<protein>
    <submittedName>
        <fullName evidence="11">Type VII secretion protein EccB</fullName>
    </submittedName>
</protein>
<keyword evidence="4 10" id="KW-0812">Transmembrane</keyword>
<evidence type="ECO:0000313" key="11">
    <source>
        <dbReference type="EMBL" id="MBF6297636.1"/>
    </source>
</evidence>
<dbReference type="NCBIfam" id="TIGR03919">
    <property type="entry name" value="T7SS_EccB"/>
    <property type="match status" value="1"/>
</dbReference>
<evidence type="ECO:0000256" key="3">
    <source>
        <dbReference type="ARBA" id="ARBA00022475"/>
    </source>
</evidence>
<comment type="similarity">
    <text evidence="2">Belongs to the EccB family.</text>
</comment>
<dbReference type="Gene3D" id="3.30.2390.20">
    <property type="entry name" value="Type VII secretion system EccB, repeat 1 domain"/>
    <property type="match status" value="1"/>
</dbReference>
<evidence type="ECO:0000256" key="2">
    <source>
        <dbReference type="ARBA" id="ARBA00008149"/>
    </source>
</evidence>
<proteinExistence type="inferred from homology"/>
<evidence type="ECO:0000313" key="12">
    <source>
        <dbReference type="Proteomes" id="UP000702209"/>
    </source>
</evidence>
<dbReference type="Proteomes" id="UP000702209">
    <property type="component" value="Unassembled WGS sequence"/>
</dbReference>
<dbReference type="InterPro" id="IPR044857">
    <property type="entry name" value="T7SS_EccB_R1"/>
</dbReference>
<feature type="transmembrane region" description="Helical" evidence="10">
    <location>
        <begin position="44"/>
        <end position="64"/>
    </location>
</feature>
<gene>
    <name evidence="11" type="primary">eccB</name>
    <name evidence="11" type="ORF">IU459_08780</name>
</gene>
<evidence type="ECO:0000256" key="6">
    <source>
        <dbReference type="ARBA" id="ARBA00022801"/>
    </source>
</evidence>
<evidence type="ECO:0000256" key="1">
    <source>
        <dbReference type="ARBA" id="ARBA00004162"/>
    </source>
</evidence>
<keyword evidence="9 10" id="KW-0472">Membrane</keyword>
<evidence type="ECO:0000256" key="7">
    <source>
        <dbReference type="ARBA" id="ARBA00022840"/>
    </source>
</evidence>
<accession>A0ABS0CM34</accession>
<name>A0ABS0CM34_9NOCA</name>
<keyword evidence="5" id="KW-0547">Nucleotide-binding</keyword>
<evidence type="ECO:0000256" key="4">
    <source>
        <dbReference type="ARBA" id="ARBA00022692"/>
    </source>
</evidence>
<dbReference type="EMBL" id="JADLQX010000005">
    <property type="protein sequence ID" value="MBF6297636.1"/>
    <property type="molecule type" value="Genomic_DNA"/>
</dbReference>
<dbReference type="InterPro" id="IPR007795">
    <property type="entry name" value="T7SS_EccB"/>
</dbReference>
<keyword evidence="7" id="KW-0067">ATP-binding</keyword>
<dbReference type="InterPro" id="IPR042485">
    <property type="entry name" value="T7SS_EccB_R3"/>
</dbReference>
<dbReference type="PANTHER" id="PTHR40765">
    <property type="entry name" value="ESX-2 SECRETION SYSTEM ATPASE ECCB2"/>
    <property type="match status" value="1"/>
</dbReference>
<dbReference type="RefSeq" id="WP_195128978.1">
    <property type="nucleotide sequence ID" value="NZ_JADLQX010000005.1"/>
</dbReference>
<evidence type="ECO:0000256" key="5">
    <source>
        <dbReference type="ARBA" id="ARBA00022741"/>
    </source>
</evidence>
<dbReference type="PANTHER" id="PTHR40765:SF2">
    <property type="entry name" value="ESX-2 SECRETION SYSTEM ATPASE ECCB2"/>
    <property type="match status" value="1"/>
</dbReference>
<comment type="caution">
    <text evidence="11">The sequence shown here is derived from an EMBL/GenBank/DDBJ whole genome shotgun (WGS) entry which is preliminary data.</text>
</comment>
<reference evidence="11 12" key="1">
    <citation type="submission" date="2020-10" db="EMBL/GenBank/DDBJ databases">
        <title>Identification of Nocardia species via Next-generation sequencing and recognition of intraspecies genetic diversity.</title>
        <authorList>
            <person name="Li P."/>
            <person name="Li P."/>
            <person name="Lu B."/>
        </authorList>
    </citation>
    <scope>NUCLEOTIDE SEQUENCE [LARGE SCALE GENOMIC DNA]</scope>
    <source>
        <strain evidence="11 12">BJ06-0157</strain>
    </source>
</reference>
<dbReference type="Gene3D" id="2.40.50.910">
    <property type="entry name" value="Type VII secretion system EccB, repeat 3 domain"/>
    <property type="match status" value="1"/>
</dbReference>
<organism evidence="11 12">
    <name type="scientific">Nocardia amamiensis</name>
    <dbReference type="NCBI Taxonomy" id="404578"/>
    <lineage>
        <taxon>Bacteria</taxon>
        <taxon>Bacillati</taxon>
        <taxon>Actinomycetota</taxon>
        <taxon>Actinomycetes</taxon>
        <taxon>Mycobacteriales</taxon>
        <taxon>Nocardiaceae</taxon>
        <taxon>Nocardia</taxon>
    </lineage>
</organism>
<sequence length="483" mass="50187">MPAQLTTRAQVNGYRFLLRRYEHALVRRDVRMLHDPMRSQSRSLVVGAVLGLLVVAGAAILAFLRPQGSVDDAKIVMAKESGALYAVVGETLHPVLNLASARLITQSNESPTSVKESKLAALPRGALLGIPGAPASLPGSSAGKRSIWTLCDAVQLSPAGSAARSPGVHTTVIAGGLATDADGVARPLGADAALLVVREGKTFLLFDGKRAEVDPKDSVMAQSLNLRAHQPRPIGTGLLNAATQVAALAPPQIERVGEPGPGKLSGVPVGGVIRVRGVVADDLYVVLADGVQRVSPFAAQVIRNANSQGMSEITTVPPDRITGVPVLERLPLDHFPSETPKILAAEDAPVGCTSWSRGADDPAATVTILAGRKLPLSSSATPVELATADGTGERVDAAYIRPGTGEFVQATGIDPESARRGTLFYVGDNGIRYGVPDAETAAVLGLESKPRLAPWPIVGQLVPGPTLTPRDALVSHDTLPSGR</sequence>
<keyword evidence="3" id="KW-1003">Cell membrane</keyword>
<keyword evidence="8 10" id="KW-1133">Transmembrane helix</keyword>
<dbReference type="Pfam" id="PF05108">
    <property type="entry name" value="T7SS_ESX1_EccB"/>
    <property type="match status" value="1"/>
</dbReference>
<keyword evidence="12" id="KW-1185">Reference proteome</keyword>
<keyword evidence="6" id="KW-0378">Hydrolase</keyword>